<dbReference type="InterPro" id="IPR036881">
    <property type="entry name" value="Glyco_hydro_3_C_sf"/>
</dbReference>
<dbReference type="Gene3D" id="3.20.20.300">
    <property type="entry name" value="Glycoside hydrolase, family 3, N-terminal domain"/>
    <property type="match status" value="1"/>
</dbReference>
<evidence type="ECO:0000256" key="2">
    <source>
        <dbReference type="ARBA" id="ARBA00022801"/>
    </source>
</evidence>
<dbReference type="Gene3D" id="3.40.50.1700">
    <property type="entry name" value="Glycoside hydrolase family 3 C-terminal domain"/>
    <property type="match status" value="1"/>
</dbReference>
<protein>
    <recommendedName>
        <fullName evidence="3">Fibronectin type III-like domain-containing protein</fullName>
    </recommendedName>
</protein>
<dbReference type="InterPro" id="IPR036962">
    <property type="entry name" value="Glyco_hydro_3_N_sf"/>
</dbReference>
<dbReference type="InterPro" id="IPR001764">
    <property type="entry name" value="Glyco_hydro_3_N"/>
</dbReference>
<comment type="caution">
    <text evidence="4">The sequence shown here is derived from an EMBL/GenBank/DDBJ whole genome shotgun (WGS) entry which is preliminary data.</text>
</comment>
<dbReference type="Pfam" id="PF01915">
    <property type="entry name" value="Glyco_hydro_3_C"/>
    <property type="match status" value="1"/>
</dbReference>
<dbReference type="OrthoDB" id="9781691at2"/>
<organism evidence="4 5">
    <name type="scientific">Hyphomonas beringensis</name>
    <dbReference type="NCBI Taxonomy" id="1280946"/>
    <lineage>
        <taxon>Bacteria</taxon>
        <taxon>Pseudomonadati</taxon>
        <taxon>Pseudomonadota</taxon>
        <taxon>Alphaproteobacteria</taxon>
        <taxon>Hyphomonadales</taxon>
        <taxon>Hyphomonadaceae</taxon>
        <taxon>Hyphomonas</taxon>
    </lineage>
</organism>
<dbReference type="SUPFAM" id="SSF52279">
    <property type="entry name" value="Beta-D-glucan exohydrolase, C-terminal domain"/>
    <property type="match status" value="1"/>
</dbReference>
<dbReference type="RefSeq" id="WP_051601776.1">
    <property type="nucleotide sequence ID" value="NZ_AWFF01000109.1"/>
</dbReference>
<dbReference type="InterPro" id="IPR050288">
    <property type="entry name" value="Cellulose_deg_GH3"/>
</dbReference>
<dbReference type="Proteomes" id="UP000027037">
    <property type="component" value="Unassembled WGS sequence"/>
</dbReference>
<dbReference type="PANTHER" id="PTHR42715">
    <property type="entry name" value="BETA-GLUCOSIDASE"/>
    <property type="match status" value="1"/>
</dbReference>
<dbReference type="eggNOG" id="COG1472">
    <property type="taxonomic scope" value="Bacteria"/>
</dbReference>
<name>A0A062TYE5_9PROT</name>
<sequence length="698" mass="77775">MRNQHSDFNETLDDQLEKELDDIIDQLTLEEKVWMMSGHDFFKYFFGEDNRQFGQRTYQAGSGCERLGIDPLLFSDGPRGVRSKRPTTTFPVSMARGATWDTELERRIGDAMGIEARAIGVRLSGAICINLLRHPGWGRAQETYGEDPHLLGEMGAALCEGIQAHNVIATVKHYALNSIENSRFRVNVKASERVMREVYLPHFKRVLEAGCASVMSAYNKVNGDYCGHSRHLLRDILKERWGFKGFVHSDWVKGAYGADAAEAGLDVENPEPIFFGKNLITAVNEGEVSHWAINDAVRRILRTQFTFCRAEDDRAYGEEDIACEAHRQLAREVAEKSFVLLKNDSLLPLEASRPMTIACFGPLMDVANLGDHGSSRTIPPYVFTLLEGLKIRAGDHIRIVHHDGTDHERSRALAREADVCIVAAGFTWEDEGEFIPGNEAMEGLDSEKKMDSRGGDRDQLRLLDRDEYLIDRICADNPNTLVAIMAGSAVTMETWKHKPAAIMMVWYPGMEGGTAFARVVFGDVSPSGKLPFTIPQDERDLPFFDPNADEIEYDLYHGYTLLAESQKKAAFPFGHGLSYSSFDYGATRKVTAGGKIHFEAEVTNTGTCKADEVVQFYVGFSSSQIDRPAFLLKGFRRVSLAPGEVAVVRFQMDSSDLAYFDEASGNWAIEAIDYTAHIGPDSVSALKQGVAFRADEIV</sequence>
<dbReference type="SUPFAM" id="SSF51445">
    <property type="entry name" value="(Trans)glycosidases"/>
    <property type="match status" value="1"/>
</dbReference>
<dbReference type="PANTHER" id="PTHR42715:SF3">
    <property type="entry name" value="BETA-GLUCOSIDASE B-RELATED"/>
    <property type="match status" value="1"/>
</dbReference>
<dbReference type="STRING" id="1280946.HY29_07045"/>
<evidence type="ECO:0000256" key="1">
    <source>
        <dbReference type="ARBA" id="ARBA00005336"/>
    </source>
</evidence>
<dbReference type="PATRIC" id="fig|1280946.3.peg.3509"/>
<reference evidence="4 5" key="1">
    <citation type="journal article" date="2014" name="Antonie Van Leeuwenhoek">
        <title>Hyphomonas beringensis sp. nov. and Hyphomonas chukchiensis sp. nov., isolated from surface seawater of the Bering Sea and Chukchi Sea.</title>
        <authorList>
            <person name="Li C."/>
            <person name="Lai Q."/>
            <person name="Li G."/>
            <person name="Dong C."/>
            <person name="Wang J."/>
            <person name="Liao Y."/>
            <person name="Shao Z."/>
        </authorList>
    </citation>
    <scope>NUCLEOTIDE SEQUENCE [LARGE SCALE GENOMIC DNA]</scope>
    <source>
        <strain evidence="4 5">25B14_1</strain>
    </source>
</reference>
<dbReference type="InterPro" id="IPR017853">
    <property type="entry name" value="GH"/>
</dbReference>
<evidence type="ECO:0000313" key="5">
    <source>
        <dbReference type="Proteomes" id="UP000027037"/>
    </source>
</evidence>
<gene>
    <name evidence="4" type="ORF">HY29_07045</name>
</gene>
<dbReference type="AlphaFoldDB" id="A0A062TYE5"/>
<dbReference type="InterPro" id="IPR013783">
    <property type="entry name" value="Ig-like_fold"/>
</dbReference>
<dbReference type="InterPro" id="IPR002772">
    <property type="entry name" value="Glyco_hydro_3_C"/>
</dbReference>
<dbReference type="SMART" id="SM01217">
    <property type="entry name" value="Fn3_like"/>
    <property type="match status" value="1"/>
</dbReference>
<proteinExistence type="inferred from homology"/>
<dbReference type="PRINTS" id="PR00133">
    <property type="entry name" value="GLHYDRLASE3"/>
</dbReference>
<keyword evidence="5" id="KW-1185">Reference proteome</keyword>
<feature type="domain" description="Fibronectin type III-like" evidence="3">
    <location>
        <begin position="612"/>
        <end position="682"/>
    </location>
</feature>
<dbReference type="GO" id="GO:0008422">
    <property type="term" value="F:beta-glucosidase activity"/>
    <property type="evidence" value="ECO:0007669"/>
    <property type="project" value="TreeGrafter"/>
</dbReference>
<dbReference type="Gene3D" id="2.60.40.10">
    <property type="entry name" value="Immunoglobulins"/>
    <property type="match status" value="1"/>
</dbReference>
<dbReference type="Pfam" id="PF00933">
    <property type="entry name" value="Glyco_hydro_3"/>
    <property type="match status" value="1"/>
</dbReference>
<evidence type="ECO:0000259" key="3">
    <source>
        <dbReference type="SMART" id="SM01217"/>
    </source>
</evidence>
<accession>A0A062TYE5</accession>
<dbReference type="GO" id="GO:0009251">
    <property type="term" value="P:glucan catabolic process"/>
    <property type="evidence" value="ECO:0007669"/>
    <property type="project" value="TreeGrafter"/>
</dbReference>
<comment type="similarity">
    <text evidence="1">Belongs to the glycosyl hydrolase 3 family.</text>
</comment>
<dbReference type="Pfam" id="PF14310">
    <property type="entry name" value="Fn3-like"/>
    <property type="match status" value="1"/>
</dbReference>
<dbReference type="EMBL" id="AWFF01000109">
    <property type="protein sequence ID" value="KCZ50513.1"/>
    <property type="molecule type" value="Genomic_DNA"/>
</dbReference>
<keyword evidence="2" id="KW-0378">Hydrolase</keyword>
<dbReference type="InterPro" id="IPR026891">
    <property type="entry name" value="Fn3-like"/>
</dbReference>
<evidence type="ECO:0000313" key="4">
    <source>
        <dbReference type="EMBL" id="KCZ50513.1"/>
    </source>
</evidence>